<dbReference type="PANTHER" id="PTHR43049:SF1">
    <property type="entry name" value="EARLY ENDOSOME ANTIGEN"/>
    <property type="match status" value="1"/>
</dbReference>
<dbReference type="PANTHER" id="PTHR43049">
    <property type="entry name" value="EARLY ENDOSOME ANTIGEN"/>
    <property type="match status" value="1"/>
</dbReference>
<feature type="compositionally biased region" description="Basic and acidic residues" evidence="2">
    <location>
        <begin position="222"/>
        <end position="244"/>
    </location>
</feature>
<reference evidence="3 4" key="1">
    <citation type="submission" date="2014-11" db="EMBL/GenBank/DDBJ databases">
        <authorList>
            <person name="Zhu J."/>
            <person name="Qi W."/>
            <person name="Song R."/>
        </authorList>
    </citation>
    <scope>NUCLEOTIDE SEQUENCE [LARGE SCALE GENOMIC DNA]</scope>
</reference>
<feature type="coiled-coil region" evidence="1">
    <location>
        <begin position="500"/>
        <end position="555"/>
    </location>
</feature>
<gene>
    <name evidence="3" type="ORF">Vbra_9806</name>
</gene>
<keyword evidence="1" id="KW-0175">Coiled coil</keyword>
<evidence type="ECO:0000256" key="1">
    <source>
        <dbReference type="SAM" id="Coils"/>
    </source>
</evidence>
<feature type="compositionally biased region" description="Basic residues" evidence="2">
    <location>
        <begin position="767"/>
        <end position="776"/>
    </location>
</feature>
<keyword evidence="4" id="KW-1185">Reference proteome</keyword>
<dbReference type="EMBL" id="CDMY01000603">
    <property type="protein sequence ID" value="CEM25760.1"/>
    <property type="molecule type" value="Genomic_DNA"/>
</dbReference>
<organism evidence="3 4">
    <name type="scientific">Vitrella brassicaformis (strain CCMP3155)</name>
    <dbReference type="NCBI Taxonomy" id="1169540"/>
    <lineage>
        <taxon>Eukaryota</taxon>
        <taxon>Sar</taxon>
        <taxon>Alveolata</taxon>
        <taxon>Colpodellida</taxon>
        <taxon>Vitrellaceae</taxon>
        <taxon>Vitrella</taxon>
    </lineage>
</organism>
<dbReference type="Gene3D" id="1.10.287.1490">
    <property type="match status" value="1"/>
</dbReference>
<evidence type="ECO:0000313" key="3">
    <source>
        <dbReference type="EMBL" id="CEM25760.1"/>
    </source>
</evidence>
<feature type="region of interest" description="Disordered" evidence="2">
    <location>
        <begin position="755"/>
        <end position="813"/>
    </location>
</feature>
<proteinExistence type="predicted"/>
<feature type="coiled-coil region" evidence="1">
    <location>
        <begin position="402"/>
        <end position="443"/>
    </location>
</feature>
<feature type="region of interest" description="Disordered" evidence="2">
    <location>
        <begin position="18"/>
        <end position="53"/>
    </location>
</feature>
<feature type="region of interest" description="Disordered" evidence="2">
    <location>
        <begin position="855"/>
        <end position="881"/>
    </location>
</feature>
<feature type="region of interest" description="Disordered" evidence="2">
    <location>
        <begin position="199"/>
        <end position="262"/>
    </location>
</feature>
<feature type="coiled-coil region" evidence="1">
    <location>
        <begin position="628"/>
        <end position="690"/>
    </location>
</feature>
<evidence type="ECO:0000256" key="2">
    <source>
        <dbReference type="SAM" id="MobiDB-lite"/>
    </source>
</evidence>
<dbReference type="VEuPathDB" id="CryptoDB:Vbra_9806"/>
<feature type="region of interest" description="Disordered" evidence="2">
    <location>
        <begin position="1026"/>
        <end position="1053"/>
    </location>
</feature>
<feature type="compositionally biased region" description="Acidic residues" evidence="2">
    <location>
        <begin position="245"/>
        <end position="259"/>
    </location>
</feature>
<accession>A0A0G4G9Y9</accession>
<feature type="coiled-coil region" evidence="1">
    <location>
        <begin position="70"/>
        <end position="118"/>
    </location>
</feature>
<feature type="region of interest" description="Disordered" evidence="2">
    <location>
        <begin position="949"/>
        <end position="969"/>
    </location>
</feature>
<protein>
    <submittedName>
        <fullName evidence="3">Uncharacterized protein</fullName>
    </submittedName>
</protein>
<feature type="compositionally biased region" description="Low complexity" evidence="2">
    <location>
        <begin position="1033"/>
        <end position="1051"/>
    </location>
</feature>
<evidence type="ECO:0000313" key="4">
    <source>
        <dbReference type="Proteomes" id="UP000041254"/>
    </source>
</evidence>
<dbReference type="InParanoid" id="A0A0G4G9Y9"/>
<dbReference type="AlphaFoldDB" id="A0A0G4G9Y9"/>
<name>A0A0G4G9Y9_VITBC</name>
<dbReference type="Proteomes" id="UP000041254">
    <property type="component" value="Unassembled WGS sequence"/>
</dbReference>
<sequence>MASRERLERLFSGGERRLEVPGIFDTGSSPDTSREATPMGRRASTPALPRLPREDEAMMFERLGELLNESSASNLRIRALEEKLEEAEASKEEMKLNLRDLSEELAAVRRQKDSLERFLTRIKVIDPGESHTRRSSKATTSAARRVSVMPYHLAGAPQSKDGRLSVEEVSPTTGAVRRLSLLPPQQASIPKPLAPAVEAAPQPLEVPERTEEAPAAIPAPEEPPREVEGREGEAVLELEIKPEEHEEEASEAGEGEEWQVESRRLSVASSTGRLDFESFKESMDTLTAECKMLLDSNDSLFKERQDLSKIVAYLQTTRELLLEKIRIATLKNQGLSKKCDILTQKLIACESDVVDKTGERPRYLKLEETEIEAIRQAMGLQVPSTLVRGVLGGERAEETHPLHTAHNDIKRLKKVVHEQKEQLKSQRSELEELREKYEKKRAMESILCARIAKLKAETLTAQRIAVEATEQVKTVQPALEMAATKGREYHRRSIAVLDHSRGLENRLTELEEKVETFAEEEANYKKQIEQLKSVLSTVEDERGRLQQEMDKMVNEISPMRARKDAEIWRLKARVKSMEVKRQSEVERYTAPASPVTPKQMDMIRKSLSFITASCTEMARRQRVSTREALAVEEAAKEMEDKMIQCEVEVGEAELQTIEIEKKIDRLVEEYRESEEQLEQSKRRLSDASDKMKVVYKRTSRDSVEMQGLIRMIEETPETPELEPIERRPVRQEIQECLAHLQSTKPLEQQDIEIERRQTADLSPQQRAKGKPSKSPKRQPEGRGPKGAVGKKKAAMPEAPATRGKTAPPDVRIRRSGSDIWVPPGSFRAPILHQVAGQGVVDASFGSRIPFPRSPTAPLVDSSKVAPKKPTLPSAHQPGLKAPLPAFSSRTFVRPPLAEPHPKAPCTICFGPQGEQDDIDQSDDGRMADIGAEPMHVLLPSVSSSTLFPTSGTLRRGMPPLGPRKRSLSAGASCPISNCRGDNRAADGGRAKAVQLPLPLQNGLREQQTSFPTDRSTLGDTRCCISMSPRKNEAPSSATRPPTTTTQWLRPTESPATLPPHVCVRPPANVISRRMFTLATYRSFPVLPGRPRGGPDVRAVHPTLGYHRAFDWTSITPHCAPSHQPKAVLAYASPRISSPLPPCGSL</sequence>